<gene>
    <name evidence="2" type="ORF">UFOVP1266_8</name>
    <name evidence="1" type="ORF">UFOVP876_8</name>
</gene>
<accession>A0A6J5PBA7</accession>
<evidence type="ECO:0000313" key="2">
    <source>
        <dbReference type="EMBL" id="CAB4194887.1"/>
    </source>
</evidence>
<name>A0A6J5PBA7_9CAUD</name>
<organism evidence="1">
    <name type="scientific">uncultured Caudovirales phage</name>
    <dbReference type="NCBI Taxonomy" id="2100421"/>
    <lineage>
        <taxon>Viruses</taxon>
        <taxon>Duplodnaviria</taxon>
        <taxon>Heunggongvirae</taxon>
        <taxon>Uroviricota</taxon>
        <taxon>Caudoviricetes</taxon>
        <taxon>Peduoviridae</taxon>
        <taxon>Maltschvirus</taxon>
        <taxon>Maltschvirus maltsch</taxon>
    </lineage>
</organism>
<evidence type="ECO:0000313" key="1">
    <source>
        <dbReference type="EMBL" id="CAB4168392.1"/>
    </source>
</evidence>
<dbReference type="SUPFAM" id="SSF49785">
    <property type="entry name" value="Galactose-binding domain-like"/>
    <property type="match status" value="1"/>
</dbReference>
<dbReference type="Gene3D" id="2.60.120.260">
    <property type="entry name" value="Galactose-binding domain-like"/>
    <property type="match status" value="1"/>
</dbReference>
<dbReference type="EMBL" id="LR797222">
    <property type="protein sequence ID" value="CAB4194887.1"/>
    <property type="molecule type" value="Genomic_DNA"/>
</dbReference>
<protein>
    <submittedName>
        <fullName evidence="1">Uncharacterized protein</fullName>
    </submittedName>
</protein>
<dbReference type="EMBL" id="LR796823">
    <property type="protein sequence ID" value="CAB4168392.1"/>
    <property type="molecule type" value="Genomic_DNA"/>
</dbReference>
<proteinExistence type="predicted"/>
<dbReference type="InterPro" id="IPR008979">
    <property type="entry name" value="Galactose-bd-like_sf"/>
</dbReference>
<reference evidence="1" key="1">
    <citation type="submission" date="2020-05" db="EMBL/GenBank/DDBJ databases">
        <authorList>
            <person name="Chiriac C."/>
            <person name="Salcher M."/>
            <person name="Ghai R."/>
            <person name="Kavagutti S V."/>
        </authorList>
    </citation>
    <scope>NUCLEOTIDE SEQUENCE</scope>
</reference>
<sequence>MAQTPIYLIDYPVSTDLVANGATAMGSLSTDVESALQNQIQASSAGYRNQVRNPTYSLAQLPTVTTSVADNWVYFTDNVVGVTNTRNTIGITALLPEWVTGSMTQATASNAAGINRYVALQQGIPQVTLLSGRTVVVSFYARAAAGTPKVGANLTQYFGTGGAPSADVVGAGQSVAITTAWARYSFKFAVASAAGKTVGTNADDVTYLRLWTSAGTTFNTPSGSIGLQTSSIDITGVQVELSYITPLEIRTTERNLDMSTDYGVWQPLTGVAIRQGASDMATTVTGGYVVIGKLCVVAGLLVAGAAGTAASQIQIRPNGIIPTPAMVAGSGMIGSFLLDDLGTAQLTGQLRYASATSITFFRDGGTASLTAPTLAINDAIGFQLAYQIA</sequence>